<feature type="domain" description="Neuraminidase-like" evidence="1">
    <location>
        <begin position="1494"/>
        <end position="1552"/>
    </location>
</feature>
<keyword evidence="4" id="KW-1185">Reference proteome</keyword>
<gene>
    <name evidence="3" type="ORF">N7456_009827</name>
</gene>
<dbReference type="Pfam" id="PF20220">
    <property type="entry name" value="ABC_toxin_N"/>
    <property type="match status" value="1"/>
</dbReference>
<accession>A0A9W9F5H1</accession>
<dbReference type="Pfam" id="PF18413">
    <property type="entry name" value="Neuraminidase"/>
    <property type="match status" value="1"/>
</dbReference>
<dbReference type="OrthoDB" id="4369814at2759"/>
<comment type="caution">
    <text evidence="3">The sequence shown here is derived from an EMBL/GenBank/DDBJ whole genome shotgun (WGS) entry which is preliminary data.</text>
</comment>
<name>A0A9W9F5H1_9EURO</name>
<dbReference type="Proteomes" id="UP001149165">
    <property type="component" value="Unassembled WGS sequence"/>
</dbReference>
<evidence type="ECO:0000313" key="4">
    <source>
        <dbReference type="Proteomes" id="UP001149165"/>
    </source>
</evidence>
<dbReference type="InterPro" id="IPR041079">
    <property type="entry name" value="Neuraminidase-like"/>
</dbReference>
<dbReference type="InterPro" id="IPR046839">
    <property type="entry name" value="ABC_toxin_N"/>
</dbReference>
<evidence type="ECO:0008006" key="5">
    <source>
        <dbReference type="Google" id="ProtNLM"/>
    </source>
</evidence>
<reference evidence="3" key="2">
    <citation type="journal article" date="2023" name="IMA Fungus">
        <title>Comparative genomic study of the Penicillium genus elucidates a diverse pangenome and 15 lateral gene transfer events.</title>
        <authorList>
            <person name="Petersen C."/>
            <person name="Sorensen T."/>
            <person name="Nielsen M.R."/>
            <person name="Sondergaard T.E."/>
            <person name="Sorensen J.L."/>
            <person name="Fitzpatrick D.A."/>
            <person name="Frisvad J.C."/>
            <person name="Nielsen K.L."/>
        </authorList>
    </citation>
    <scope>NUCLEOTIDE SEQUENCE</scope>
    <source>
        <strain evidence="3">IBT 30069</strain>
    </source>
</reference>
<evidence type="ECO:0000259" key="1">
    <source>
        <dbReference type="Pfam" id="PF18413"/>
    </source>
</evidence>
<sequence>MAANNVLADKEIRLLVSKVFPQMFGKSTNANDIHDTIRTQLESGKELSAALDYLRLSINLDAADDTRLAVFRYLYEVSNASVPIVAFCVLQPELDGLEKGSITKKRELAENVIQIPAASKSIPDGANSTWENLRVAFFTQYSTSVICGLLSNGVIFVPGGDRDLVIRVLRTAIERHDFDISHQPVKSIIDGQVQQTTEATKNENGKNILDSAAVPPDQQRQVLEYLMRLQRLQALVSEPEDIGALISAGYTCADEMSTSIERTLQILMEQGVPRKRAERIYYQAVNVASHRENLWTAALKLRGTGTTRDIRLAAIDGQNGNKKGSLESVLDTVSMGCDDCSSVTGLPAFFVDLLHTLSGMDISTARSLLDEVLERRPDLVKLQLSCANTNTLIPYIDLVNEVLESIIWSLYEHDKSDIPPFNMDDNDVGDSCLIQPRHVNYDVYLKLIQPMVFPLNVFPYNQAVHSVRAFLKALGSTRSQLLAQLQAPYSITTTDELRPKVQEVLEHALSAEDLGLQHEDYVAITKQGFYPYTVAAQLSDTNFTEEDYAREIGTKEATSLYWGYETPEEMISEDGLTKIREQLLPRSGLSFDELLAIIRSEYFKEQLVIEIQDPQPDHTPGELLNRMRLLEWVGEKAVPLTISTCDRFQAFLRMKNSIQWPLEDLDPVLTTLSDLAAEKSSEEIPEAVLLLDMLAATKRLSEYSKLAPTQLQPLWGPMSRHGQRSLYSQLFLKPALSVGQRQAFTPDADGQLPKGQLLSEHKRVILMGLGISDAEYLALTTMLKIPDSLTLEALSQLYRVVLFCKIANIQPSEYQQFLQLYPAGSDPFEDPRTAFYIIQQYLAIFTSPKPWALGRLSFALKGIPNTADEDCNPTTEKIVRIVRGLTAGLKESGLGNIDMNLPVKDTLGHLDAIATTLLGSQGSGKIQQFLDVPSSLEKTDFSRLLSPVLGMLDPEEENPENPENQQSSETLEDSLYDIIIKETILEERQATFLSAVIPVFRLVESSRCREAIVSSLRANYPDLETALLNFILEKIIYYDQTSGMDILLQVAQVPEPKCGSGFFQPPAADTYVIALKDGSEPSNLKVDEVQLGFDNGKTAITGPLTGGRFYKFEYEGDLADLTWYPQNAIGTPPVVFTHDVFVEDSVIILAKDVVTGLMRMSILVQTMELDVSEFEFSTVVRSEVGKFDFDGLTLKDIQDLQNYHSLRKQFTNKGAELSLLLFYKWIFSSQNPWEQLPSKLSEVSTWPLSICTHYIDIVFSKCNAEQLIDLFREVGTLYKMLESLRFIEASGLHSVPLNSLYSMARPVWKDIPKTDFEHAENLRVSMQTSNRGPGLLKAANTDIRESQRAALTAYLLSSKYAEDNELTDPDTLFEHFLIDVQMGADLNTSRMTQAVSSLQLFIHRCSLGLEKPEAQGLIKSLDIEFLLRYRLWEANRKAYLYPENWLDPTLRDNKSEQFRALESTLMQTKIDSTLVNGLIRDYISEVDKIANLQVEAYTIQEGERSDTIHVFGRTRTTPYVFYYRRATVSNISFYTPTWTPREKVDVDISIQQTDPDGNQLAKAWLLYHPRRP</sequence>
<organism evidence="3 4">
    <name type="scientific">Penicillium angulare</name>
    <dbReference type="NCBI Taxonomy" id="116970"/>
    <lineage>
        <taxon>Eukaryota</taxon>
        <taxon>Fungi</taxon>
        <taxon>Dikarya</taxon>
        <taxon>Ascomycota</taxon>
        <taxon>Pezizomycotina</taxon>
        <taxon>Eurotiomycetes</taxon>
        <taxon>Eurotiomycetidae</taxon>
        <taxon>Eurotiales</taxon>
        <taxon>Aspergillaceae</taxon>
        <taxon>Penicillium</taxon>
    </lineage>
</organism>
<reference evidence="3" key="1">
    <citation type="submission" date="2022-11" db="EMBL/GenBank/DDBJ databases">
        <authorList>
            <person name="Petersen C."/>
        </authorList>
    </citation>
    <scope>NUCLEOTIDE SEQUENCE</scope>
    <source>
        <strain evidence="3">IBT 30069</strain>
    </source>
</reference>
<proteinExistence type="predicted"/>
<evidence type="ECO:0000313" key="3">
    <source>
        <dbReference type="EMBL" id="KAJ5093966.1"/>
    </source>
</evidence>
<dbReference type="EMBL" id="JAPQKH010000006">
    <property type="protein sequence ID" value="KAJ5093966.1"/>
    <property type="molecule type" value="Genomic_DNA"/>
</dbReference>
<evidence type="ECO:0000259" key="2">
    <source>
        <dbReference type="Pfam" id="PF20220"/>
    </source>
</evidence>
<protein>
    <recommendedName>
        <fullName evidence="5">Virulence plasmid A protein</fullName>
    </recommendedName>
</protein>
<feature type="domain" description="ABC toxin N-terminal" evidence="2">
    <location>
        <begin position="1342"/>
        <end position="1462"/>
    </location>
</feature>